<accession>A0A4C1YM39</accession>
<dbReference type="AlphaFoldDB" id="A0A4C1YM39"/>
<evidence type="ECO:0000256" key="1">
    <source>
        <dbReference type="SAM" id="MobiDB-lite"/>
    </source>
</evidence>
<comment type="caution">
    <text evidence="2">The sequence shown here is derived from an EMBL/GenBank/DDBJ whole genome shotgun (WGS) entry which is preliminary data.</text>
</comment>
<dbReference type="Proteomes" id="UP000299102">
    <property type="component" value="Unassembled WGS sequence"/>
</dbReference>
<dbReference type="EMBL" id="BGZK01001269">
    <property type="protein sequence ID" value="GBP75962.1"/>
    <property type="molecule type" value="Genomic_DNA"/>
</dbReference>
<reference evidence="2 3" key="1">
    <citation type="journal article" date="2019" name="Commun. Biol.">
        <title>The bagworm genome reveals a unique fibroin gene that provides high tensile strength.</title>
        <authorList>
            <person name="Kono N."/>
            <person name="Nakamura H."/>
            <person name="Ohtoshi R."/>
            <person name="Tomita M."/>
            <person name="Numata K."/>
            <person name="Arakawa K."/>
        </authorList>
    </citation>
    <scope>NUCLEOTIDE SEQUENCE [LARGE SCALE GENOMIC DNA]</scope>
</reference>
<organism evidence="2 3">
    <name type="scientific">Eumeta variegata</name>
    <name type="common">Bagworm moth</name>
    <name type="synonym">Eumeta japonica</name>
    <dbReference type="NCBI Taxonomy" id="151549"/>
    <lineage>
        <taxon>Eukaryota</taxon>
        <taxon>Metazoa</taxon>
        <taxon>Ecdysozoa</taxon>
        <taxon>Arthropoda</taxon>
        <taxon>Hexapoda</taxon>
        <taxon>Insecta</taxon>
        <taxon>Pterygota</taxon>
        <taxon>Neoptera</taxon>
        <taxon>Endopterygota</taxon>
        <taxon>Lepidoptera</taxon>
        <taxon>Glossata</taxon>
        <taxon>Ditrysia</taxon>
        <taxon>Tineoidea</taxon>
        <taxon>Psychidae</taxon>
        <taxon>Oiketicinae</taxon>
        <taxon>Eumeta</taxon>
    </lineage>
</organism>
<feature type="compositionally biased region" description="Basic and acidic residues" evidence="1">
    <location>
        <begin position="90"/>
        <end position="106"/>
    </location>
</feature>
<evidence type="ECO:0000313" key="2">
    <source>
        <dbReference type="EMBL" id="GBP75962.1"/>
    </source>
</evidence>
<proteinExistence type="predicted"/>
<name>A0A4C1YM39_EUMVA</name>
<keyword evidence="3" id="KW-1185">Reference proteome</keyword>
<sequence length="132" mass="14615">MLEARNFPRILRTEGAEISPKLIETSVTTATRPVPFSLINNVIVTGNEPSDTSHVICRDGYDTHIHTRVSTMLSASWVEISKDLMEERMDDGMRGERGRVDGEKSGPQELPGRNATAEPVTTSTLCESMVFH</sequence>
<feature type="region of interest" description="Disordered" evidence="1">
    <location>
        <begin position="90"/>
        <end position="119"/>
    </location>
</feature>
<gene>
    <name evidence="2" type="ORF">EVAR_54615_1</name>
</gene>
<evidence type="ECO:0000313" key="3">
    <source>
        <dbReference type="Proteomes" id="UP000299102"/>
    </source>
</evidence>
<protein>
    <submittedName>
        <fullName evidence="2">Uncharacterized protein</fullName>
    </submittedName>
</protein>